<keyword evidence="3" id="KW-1185">Reference proteome</keyword>
<feature type="region of interest" description="Disordered" evidence="1">
    <location>
        <begin position="119"/>
        <end position="141"/>
    </location>
</feature>
<feature type="compositionally biased region" description="Polar residues" evidence="1">
    <location>
        <begin position="122"/>
        <end position="133"/>
    </location>
</feature>
<accession>X6LH93</accession>
<sequence length="141" mass="15878">MYATSELSTASMHGGIGNGYGVGYGIDMHDNINKQRQSKMTSNNDMDVDTNGTRRIAIKLKTPNDGLKDEVAKKAKYQSSTFQVVLQIERLMKSHLKMCGRKHANSMLIPVYEYANDHRHSNQAQRTESNNIGDKNMLSRK</sequence>
<proteinExistence type="predicted"/>
<name>X6LH93_RETFI</name>
<gene>
    <name evidence="2" type="ORF">RFI_36689</name>
</gene>
<organism evidence="2 3">
    <name type="scientific">Reticulomyxa filosa</name>
    <dbReference type="NCBI Taxonomy" id="46433"/>
    <lineage>
        <taxon>Eukaryota</taxon>
        <taxon>Sar</taxon>
        <taxon>Rhizaria</taxon>
        <taxon>Retaria</taxon>
        <taxon>Foraminifera</taxon>
        <taxon>Monothalamids</taxon>
        <taxon>Reticulomyxidae</taxon>
        <taxon>Reticulomyxa</taxon>
    </lineage>
</organism>
<protein>
    <submittedName>
        <fullName evidence="2">Uncharacterized protein</fullName>
    </submittedName>
</protein>
<evidence type="ECO:0000313" key="2">
    <source>
        <dbReference type="EMBL" id="ETO00751.1"/>
    </source>
</evidence>
<reference evidence="2 3" key="1">
    <citation type="journal article" date="2013" name="Curr. Biol.">
        <title>The Genome of the Foraminiferan Reticulomyxa filosa.</title>
        <authorList>
            <person name="Glockner G."/>
            <person name="Hulsmann N."/>
            <person name="Schleicher M."/>
            <person name="Noegel A.A."/>
            <person name="Eichinger L."/>
            <person name="Gallinger C."/>
            <person name="Pawlowski J."/>
            <person name="Sierra R."/>
            <person name="Euteneuer U."/>
            <person name="Pillet L."/>
            <person name="Moustafa A."/>
            <person name="Platzer M."/>
            <person name="Groth M."/>
            <person name="Szafranski K."/>
            <person name="Schliwa M."/>
        </authorList>
    </citation>
    <scope>NUCLEOTIDE SEQUENCE [LARGE SCALE GENOMIC DNA]</scope>
</reference>
<dbReference type="AlphaFoldDB" id="X6LH93"/>
<feature type="non-terminal residue" evidence="2">
    <location>
        <position position="141"/>
    </location>
</feature>
<evidence type="ECO:0000256" key="1">
    <source>
        <dbReference type="SAM" id="MobiDB-lite"/>
    </source>
</evidence>
<evidence type="ECO:0000313" key="3">
    <source>
        <dbReference type="Proteomes" id="UP000023152"/>
    </source>
</evidence>
<dbReference type="EMBL" id="ASPP01040108">
    <property type="protein sequence ID" value="ETO00751.1"/>
    <property type="molecule type" value="Genomic_DNA"/>
</dbReference>
<comment type="caution">
    <text evidence="2">The sequence shown here is derived from an EMBL/GenBank/DDBJ whole genome shotgun (WGS) entry which is preliminary data.</text>
</comment>
<dbReference type="Proteomes" id="UP000023152">
    <property type="component" value="Unassembled WGS sequence"/>
</dbReference>